<dbReference type="EMBL" id="AP003714">
    <property type="protein sequence ID" value="BAD53755.1"/>
    <property type="molecule type" value="Genomic_DNA"/>
</dbReference>
<dbReference type="AlphaFoldDB" id="Q5Z8Z9"/>
<evidence type="ECO:0000313" key="2">
    <source>
        <dbReference type="Proteomes" id="UP000000763"/>
    </source>
</evidence>
<dbReference type="Proteomes" id="UP000000763">
    <property type="component" value="Chromosome 6"/>
</dbReference>
<gene>
    <name evidence="1" type="primary">P0656E03.27</name>
</gene>
<reference evidence="2" key="2">
    <citation type="journal article" date="2008" name="Nucleic Acids Res.">
        <title>The rice annotation project database (RAP-DB): 2008 update.</title>
        <authorList>
            <consortium name="The rice annotation project (RAP)"/>
        </authorList>
    </citation>
    <scope>GENOME REANNOTATION</scope>
    <source>
        <strain evidence="2">cv. Nipponbare</strain>
    </source>
</reference>
<proteinExistence type="predicted"/>
<dbReference type="PROSITE" id="PS51257">
    <property type="entry name" value="PROKAR_LIPOPROTEIN"/>
    <property type="match status" value="1"/>
</dbReference>
<sequence length="76" mass="8179">MNAKTARSEPHVREMSYNPLQCFLAGHHQLSSASCSSYGCGFANRLIVPRVQLATVVSGLFTSPLLVKRSGGKLSD</sequence>
<protein>
    <submittedName>
        <fullName evidence="1">Uncharacterized protein</fullName>
    </submittedName>
</protein>
<reference evidence="2" key="1">
    <citation type="journal article" date="2005" name="Nature">
        <title>The map-based sequence of the rice genome.</title>
        <authorList>
            <consortium name="International rice genome sequencing project (IRGSP)"/>
            <person name="Matsumoto T."/>
            <person name="Wu J."/>
            <person name="Kanamori H."/>
            <person name="Katayose Y."/>
            <person name="Fujisawa M."/>
            <person name="Namiki N."/>
            <person name="Mizuno H."/>
            <person name="Yamamoto K."/>
            <person name="Antonio B.A."/>
            <person name="Baba T."/>
            <person name="Sakata K."/>
            <person name="Nagamura Y."/>
            <person name="Aoki H."/>
            <person name="Arikawa K."/>
            <person name="Arita K."/>
            <person name="Bito T."/>
            <person name="Chiden Y."/>
            <person name="Fujitsuka N."/>
            <person name="Fukunaka R."/>
            <person name="Hamada M."/>
            <person name="Harada C."/>
            <person name="Hayashi A."/>
            <person name="Hijishita S."/>
            <person name="Honda M."/>
            <person name="Hosokawa S."/>
            <person name="Ichikawa Y."/>
            <person name="Idonuma A."/>
            <person name="Iijima M."/>
            <person name="Ikeda M."/>
            <person name="Ikeno M."/>
            <person name="Ito K."/>
            <person name="Ito S."/>
            <person name="Ito T."/>
            <person name="Ito Y."/>
            <person name="Ito Y."/>
            <person name="Iwabuchi A."/>
            <person name="Kamiya K."/>
            <person name="Karasawa W."/>
            <person name="Kurita K."/>
            <person name="Katagiri S."/>
            <person name="Kikuta A."/>
            <person name="Kobayashi H."/>
            <person name="Kobayashi N."/>
            <person name="Machita K."/>
            <person name="Maehara T."/>
            <person name="Masukawa M."/>
            <person name="Mizubayashi T."/>
            <person name="Mukai Y."/>
            <person name="Nagasaki H."/>
            <person name="Nagata Y."/>
            <person name="Naito S."/>
            <person name="Nakashima M."/>
            <person name="Nakama Y."/>
            <person name="Nakamichi Y."/>
            <person name="Nakamura M."/>
            <person name="Meguro A."/>
            <person name="Negishi M."/>
            <person name="Ohta I."/>
            <person name="Ohta T."/>
            <person name="Okamoto M."/>
            <person name="Ono N."/>
            <person name="Saji S."/>
            <person name="Sakaguchi M."/>
            <person name="Sakai K."/>
            <person name="Shibata M."/>
            <person name="Shimokawa T."/>
            <person name="Song J."/>
            <person name="Takazaki Y."/>
            <person name="Terasawa K."/>
            <person name="Tsugane M."/>
            <person name="Tsuji K."/>
            <person name="Ueda S."/>
            <person name="Waki K."/>
            <person name="Yamagata H."/>
            <person name="Yamamoto M."/>
            <person name="Yamamoto S."/>
            <person name="Yamane H."/>
            <person name="Yoshiki S."/>
            <person name="Yoshihara R."/>
            <person name="Yukawa K."/>
            <person name="Zhong H."/>
            <person name="Yano M."/>
            <person name="Yuan Q."/>
            <person name="Ouyang S."/>
            <person name="Liu J."/>
            <person name="Jones K.M."/>
            <person name="Gansberger K."/>
            <person name="Moffat K."/>
            <person name="Hill J."/>
            <person name="Bera J."/>
            <person name="Fadrosh D."/>
            <person name="Jin S."/>
            <person name="Johri S."/>
            <person name="Kim M."/>
            <person name="Overton L."/>
            <person name="Reardon M."/>
            <person name="Tsitrin T."/>
            <person name="Vuong H."/>
            <person name="Weaver B."/>
            <person name="Ciecko A."/>
            <person name="Tallon L."/>
            <person name="Jackson J."/>
            <person name="Pai G."/>
            <person name="Aken S.V."/>
            <person name="Utterback T."/>
            <person name="Reidmuller S."/>
            <person name="Feldblyum T."/>
            <person name="Hsiao J."/>
            <person name="Zismann V."/>
            <person name="Iobst S."/>
            <person name="de Vazeille A.R."/>
            <person name="Buell C.R."/>
            <person name="Ying K."/>
            <person name="Li Y."/>
            <person name="Lu T."/>
            <person name="Huang Y."/>
            <person name="Zhao Q."/>
            <person name="Feng Q."/>
            <person name="Zhang L."/>
            <person name="Zhu J."/>
            <person name="Weng Q."/>
            <person name="Mu J."/>
            <person name="Lu Y."/>
            <person name="Fan D."/>
            <person name="Liu Y."/>
            <person name="Guan J."/>
            <person name="Zhang Y."/>
            <person name="Yu S."/>
            <person name="Liu X."/>
            <person name="Zhang Y."/>
            <person name="Hong G."/>
            <person name="Han B."/>
            <person name="Choisne N."/>
            <person name="Demange N."/>
            <person name="Orjeda G."/>
            <person name="Samain S."/>
            <person name="Cattolico L."/>
            <person name="Pelletier E."/>
            <person name="Couloux A."/>
            <person name="Segurens B."/>
            <person name="Wincker P."/>
            <person name="D'Hont A."/>
            <person name="Scarpelli C."/>
            <person name="Weissenbach J."/>
            <person name="Salanoubat M."/>
            <person name="Quetier F."/>
            <person name="Yu Y."/>
            <person name="Kim H.R."/>
            <person name="Rambo T."/>
            <person name="Currie J."/>
            <person name="Collura K."/>
            <person name="Luo M."/>
            <person name="Yang T."/>
            <person name="Ammiraju J.S.S."/>
            <person name="Engler F."/>
            <person name="Soderlund C."/>
            <person name="Wing R.A."/>
            <person name="Palmer L.E."/>
            <person name="de la Bastide M."/>
            <person name="Spiegel L."/>
            <person name="Nascimento L."/>
            <person name="Zutavern T."/>
            <person name="O'Shaughnessy A."/>
            <person name="Dike S."/>
            <person name="Dedhia N."/>
            <person name="Preston R."/>
            <person name="Balija V."/>
            <person name="McCombie W.R."/>
            <person name="Chow T."/>
            <person name="Chen H."/>
            <person name="Chung M."/>
            <person name="Chen C."/>
            <person name="Shaw J."/>
            <person name="Wu H."/>
            <person name="Hsiao K."/>
            <person name="Chao Y."/>
            <person name="Chu M."/>
            <person name="Cheng C."/>
            <person name="Hour A."/>
            <person name="Lee P."/>
            <person name="Lin S."/>
            <person name="Lin Y."/>
            <person name="Liou J."/>
            <person name="Liu S."/>
            <person name="Hsing Y."/>
            <person name="Raghuvanshi S."/>
            <person name="Mohanty A."/>
            <person name="Bharti A.K."/>
            <person name="Gaur A."/>
            <person name="Gupta V."/>
            <person name="Kumar D."/>
            <person name="Ravi V."/>
            <person name="Vij S."/>
            <person name="Kapur A."/>
            <person name="Khurana P."/>
            <person name="Khurana P."/>
            <person name="Khurana J.P."/>
            <person name="Tyagi A.K."/>
            <person name="Gaikwad K."/>
            <person name="Singh A."/>
            <person name="Dalal V."/>
            <person name="Srivastava S."/>
            <person name="Dixit A."/>
            <person name="Pal A.K."/>
            <person name="Ghazi I.A."/>
            <person name="Yadav M."/>
            <person name="Pandit A."/>
            <person name="Bhargava A."/>
            <person name="Sureshbabu K."/>
            <person name="Batra K."/>
            <person name="Sharma T.R."/>
            <person name="Mohapatra T."/>
            <person name="Singh N.K."/>
            <person name="Messing J."/>
            <person name="Nelson A.B."/>
            <person name="Fuks G."/>
            <person name="Kavchok S."/>
            <person name="Keizer G."/>
            <person name="Linton E."/>
            <person name="Llaca V."/>
            <person name="Song R."/>
            <person name="Tanyolac B."/>
            <person name="Young S."/>
            <person name="Ho-Il K."/>
            <person name="Hahn J.H."/>
            <person name="Sangsakoo G."/>
            <person name="Vanavichit A."/>
            <person name="de Mattos Luiz.A.T."/>
            <person name="Zimmer P.D."/>
            <person name="Malone G."/>
            <person name="Dellagostin O."/>
            <person name="de Oliveira A.C."/>
            <person name="Bevan M."/>
            <person name="Bancroft I."/>
            <person name="Minx P."/>
            <person name="Cordum H."/>
            <person name="Wilson R."/>
            <person name="Cheng Z."/>
            <person name="Jin W."/>
            <person name="Jiang J."/>
            <person name="Leong S.A."/>
            <person name="Iwama H."/>
            <person name="Gojobori T."/>
            <person name="Itoh T."/>
            <person name="Niimura Y."/>
            <person name="Fujii Y."/>
            <person name="Habara T."/>
            <person name="Sakai H."/>
            <person name="Sato Y."/>
            <person name="Wilson G."/>
            <person name="Kumar K."/>
            <person name="McCouch S."/>
            <person name="Juretic N."/>
            <person name="Hoen D."/>
            <person name="Wright S."/>
            <person name="Bruskiewich R."/>
            <person name="Bureau T."/>
            <person name="Miyao A."/>
            <person name="Hirochika H."/>
            <person name="Nishikawa T."/>
            <person name="Kadowaki K."/>
            <person name="Sugiura M."/>
            <person name="Burr B."/>
            <person name="Sasaki T."/>
        </authorList>
    </citation>
    <scope>NUCLEOTIDE SEQUENCE [LARGE SCALE GENOMIC DNA]</scope>
    <source>
        <strain evidence="2">cv. Nipponbare</strain>
    </source>
</reference>
<evidence type="ECO:0000313" key="1">
    <source>
        <dbReference type="EMBL" id="BAD53755.1"/>
    </source>
</evidence>
<organism evidence="1 2">
    <name type="scientific">Oryza sativa subsp. japonica</name>
    <name type="common">Rice</name>
    <dbReference type="NCBI Taxonomy" id="39947"/>
    <lineage>
        <taxon>Eukaryota</taxon>
        <taxon>Viridiplantae</taxon>
        <taxon>Streptophyta</taxon>
        <taxon>Embryophyta</taxon>
        <taxon>Tracheophyta</taxon>
        <taxon>Spermatophyta</taxon>
        <taxon>Magnoliopsida</taxon>
        <taxon>Liliopsida</taxon>
        <taxon>Poales</taxon>
        <taxon>Poaceae</taxon>
        <taxon>BOP clade</taxon>
        <taxon>Oryzoideae</taxon>
        <taxon>Oryzeae</taxon>
        <taxon>Oryzinae</taxon>
        <taxon>Oryza</taxon>
        <taxon>Oryza sativa</taxon>
    </lineage>
</organism>
<accession>Q5Z8Z9</accession>
<name>Q5Z8Z9_ORYSJ</name>